<name>A0AA38GKF5_TAXCH</name>
<evidence type="ECO:0000256" key="4">
    <source>
        <dbReference type="SAM" id="MobiDB-lite"/>
    </source>
</evidence>
<dbReference type="Proteomes" id="UP000824469">
    <property type="component" value="Unassembled WGS sequence"/>
</dbReference>
<evidence type="ECO:0000259" key="5">
    <source>
        <dbReference type="PROSITE" id="PS51471"/>
    </source>
</evidence>
<comment type="caution">
    <text evidence="6">The sequence shown here is derived from an EMBL/GenBank/DDBJ whole genome shotgun (WGS) entry which is preliminary data.</text>
</comment>
<evidence type="ECO:0000256" key="1">
    <source>
        <dbReference type="ARBA" id="ARBA00022723"/>
    </source>
</evidence>
<feature type="non-terminal residue" evidence="6">
    <location>
        <position position="1"/>
    </location>
</feature>
<dbReference type="EMBL" id="JAHRHJ020000002">
    <property type="protein sequence ID" value="KAH9325197.1"/>
    <property type="molecule type" value="Genomic_DNA"/>
</dbReference>
<keyword evidence="1 3" id="KW-0479">Metal-binding</keyword>
<dbReference type="Pfam" id="PF03171">
    <property type="entry name" value="2OG-FeII_Oxy"/>
    <property type="match status" value="1"/>
</dbReference>
<feature type="domain" description="Fe2OG dioxygenase" evidence="5">
    <location>
        <begin position="175"/>
        <end position="248"/>
    </location>
</feature>
<sequence length="248" mass="28126">MASLQQSALEENQYEIDLPLVDISQFPQDFNFDGQRLIDHALVATVREACKEWGFFQLVNHGIPQDLLQDIQTVSRELLSMPTEAKDRATNSNPSQSYFRSPGVPTPYETLCFPYSLDKDSVEETCTKIWPQQGNKKFCETIGRYSLIVSDLAEKIIKIIIASLCLDVNTIYESDFHRCNSNFRINHYSSHGKSIGEEALLPHADVGCITILYQDEMGGLQIRSPQRTWYSVKPQSHSFIVNVGDSLK</sequence>
<dbReference type="InterPro" id="IPR050231">
    <property type="entry name" value="Iron_ascorbate_oxido_reductase"/>
</dbReference>
<dbReference type="PROSITE" id="PS51471">
    <property type="entry name" value="FE2OG_OXY"/>
    <property type="match status" value="1"/>
</dbReference>
<dbReference type="Gene3D" id="2.60.120.330">
    <property type="entry name" value="B-lactam Antibiotic, Isopenicillin N Synthase, Chain"/>
    <property type="match status" value="1"/>
</dbReference>
<dbReference type="InterPro" id="IPR026992">
    <property type="entry name" value="DIOX_N"/>
</dbReference>
<keyword evidence="3" id="KW-0560">Oxidoreductase</keyword>
<feature type="region of interest" description="Disordered" evidence="4">
    <location>
        <begin position="83"/>
        <end position="102"/>
    </location>
</feature>
<dbReference type="OMA" id="NIHPCKN"/>
<protein>
    <recommendedName>
        <fullName evidence="5">Fe2OG dioxygenase domain-containing protein</fullName>
    </recommendedName>
</protein>
<dbReference type="InterPro" id="IPR027443">
    <property type="entry name" value="IPNS-like_sf"/>
</dbReference>
<proteinExistence type="inferred from homology"/>
<evidence type="ECO:0000256" key="3">
    <source>
        <dbReference type="RuleBase" id="RU003682"/>
    </source>
</evidence>
<dbReference type="InterPro" id="IPR005123">
    <property type="entry name" value="Oxoglu/Fe-dep_dioxygenase_dom"/>
</dbReference>
<dbReference type="PANTHER" id="PTHR47990">
    <property type="entry name" value="2-OXOGLUTARATE (2OG) AND FE(II)-DEPENDENT OXYGENASE SUPERFAMILY PROTEIN-RELATED"/>
    <property type="match status" value="1"/>
</dbReference>
<dbReference type="Pfam" id="PF14226">
    <property type="entry name" value="DIOX_N"/>
    <property type="match status" value="1"/>
</dbReference>
<comment type="similarity">
    <text evidence="3">Belongs to the iron/ascorbate-dependent oxidoreductase family.</text>
</comment>
<feature type="compositionally biased region" description="Polar residues" evidence="4">
    <location>
        <begin position="90"/>
        <end position="99"/>
    </location>
</feature>
<dbReference type="GO" id="GO:0016491">
    <property type="term" value="F:oxidoreductase activity"/>
    <property type="evidence" value="ECO:0007669"/>
    <property type="project" value="UniProtKB-KW"/>
</dbReference>
<keyword evidence="7" id="KW-1185">Reference proteome</keyword>
<reference evidence="6 7" key="1">
    <citation type="journal article" date="2021" name="Nat. Plants">
        <title>The Taxus genome provides insights into paclitaxel biosynthesis.</title>
        <authorList>
            <person name="Xiong X."/>
            <person name="Gou J."/>
            <person name="Liao Q."/>
            <person name="Li Y."/>
            <person name="Zhou Q."/>
            <person name="Bi G."/>
            <person name="Li C."/>
            <person name="Du R."/>
            <person name="Wang X."/>
            <person name="Sun T."/>
            <person name="Guo L."/>
            <person name="Liang H."/>
            <person name="Lu P."/>
            <person name="Wu Y."/>
            <person name="Zhang Z."/>
            <person name="Ro D.K."/>
            <person name="Shang Y."/>
            <person name="Huang S."/>
            <person name="Yan J."/>
        </authorList>
    </citation>
    <scope>NUCLEOTIDE SEQUENCE [LARGE SCALE GENOMIC DNA]</scope>
    <source>
        <strain evidence="6">Ta-2019</strain>
    </source>
</reference>
<accession>A0AA38GKF5</accession>
<evidence type="ECO:0000313" key="6">
    <source>
        <dbReference type="EMBL" id="KAH9325197.1"/>
    </source>
</evidence>
<organism evidence="6 7">
    <name type="scientific">Taxus chinensis</name>
    <name type="common">Chinese yew</name>
    <name type="synonym">Taxus wallichiana var. chinensis</name>
    <dbReference type="NCBI Taxonomy" id="29808"/>
    <lineage>
        <taxon>Eukaryota</taxon>
        <taxon>Viridiplantae</taxon>
        <taxon>Streptophyta</taxon>
        <taxon>Embryophyta</taxon>
        <taxon>Tracheophyta</taxon>
        <taxon>Spermatophyta</taxon>
        <taxon>Pinopsida</taxon>
        <taxon>Pinidae</taxon>
        <taxon>Conifers II</taxon>
        <taxon>Cupressales</taxon>
        <taxon>Taxaceae</taxon>
        <taxon>Taxus</taxon>
    </lineage>
</organism>
<dbReference type="SUPFAM" id="SSF51197">
    <property type="entry name" value="Clavaminate synthase-like"/>
    <property type="match status" value="1"/>
</dbReference>
<keyword evidence="2 3" id="KW-0408">Iron</keyword>
<gene>
    <name evidence="6" type="ORF">KI387_005375</name>
</gene>
<evidence type="ECO:0000313" key="7">
    <source>
        <dbReference type="Proteomes" id="UP000824469"/>
    </source>
</evidence>
<evidence type="ECO:0000256" key="2">
    <source>
        <dbReference type="ARBA" id="ARBA00023004"/>
    </source>
</evidence>
<dbReference type="GO" id="GO:0046872">
    <property type="term" value="F:metal ion binding"/>
    <property type="evidence" value="ECO:0007669"/>
    <property type="project" value="UniProtKB-KW"/>
</dbReference>
<dbReference type="InterPro" id="IPR044861">
    <property type="entry name" value="IPNS-like_FE2OG_OXY"/>
</dbReference>
<dbReference type="AlphaFoldDB" id="A0AA38GKF5"/>